<evidence type="ECO:0000313" key="1">
    <source>
        <dbReference type="EMBL" id="KYC43423.1"/>
    </source>
</evidence>
<reference evidence="1 2" key="1">
    <citation type="journal article" date="2013" name="Genome Biol. Evol.">
        <title>Genomes of Stigonematalean cyanobacteria (subsection V) and the evolution of oxygenic photosynthesis from prokaryotes to plastids.</title>
        <authorList>
            <person name="Dagan T."/>
            <person name="Roettger M."/>
            <person name="Stucken K."/>
            <person name="Landan G."/>
            <person name="Koch R."/>
            <person name="Major P."/>
            <person name="Gould S.B."/>
            <person name="Goremykin V.V."/>
            <person name="Rippka R."/>
            <person name="Tandeau de Marsac N."/>
            <person name="Gugger M."/>
            <person name="Lockhart P.J."/>
            <person name="Allen J.F."/>
            <person name="Brune I."/>
            <person name="Maus I."/>
            <person name="Puhler A."/>
            <person name="Martin W.F."/>
        </authorList>
    </citation>
    <scope>NUCLEOTIDE SEQUENCE [LARGE SCALE GENOMIC DNA]</scope>
    <source>
        <strain evidence="1 2">PCC 7110</strain>
    </source>
</reference>
<dbReference type="EMBL" id="ANNX02000015">
    <property type="protein sequence ID" value="KYC43423.1"/>
    <property type="molecule type" value="Genomic_DNA"/>
</dbReference>
<dbReference type="Proteomes" id="UP000076925">
    <property type="component" value="Unassembled WGS sequence"/>
</dbReference>
<dbReference type="OrthoDB" id="10002484at2"/>
<keyword evidence="2" id="KW-1185">Reference proteome</keyword>
<name>A0A139XFI1_9CYAN</name>
<protein>
    <submittedName>
        <fullName evidence="1">Uncharacterized protein</fullName>
    </submittedName>
</protein>
<evidence type="ECO:0000313" key="2">
    <source>
        <dbReference type="Proteomes" id="UP000076925"/>
    </source>
</evidence>
<proteinExistence type="predicted"/>
<dbReference type="AlphaFoldDB" id="A0A139XFI1"/>
<gene>
    <name evidence="1" type="ORF">WA1_11335</name>
</gene>
<sequence>MSANYYTYHIYVPDSQLVRVTKFARDNQRLTEAAGKFRSDRSIDKIRTYAKIARNLDLSNRQDAKSAKNS</sequence>
<organism evidence="1 2">
    <name type="scientific">Scytonema hofmannii PCC 7110</name>
    <dbReference type="NCBI Taxonomy" id="128403"/>
    <lineage>
        <taxon>Bacteria</taxon>
        <taxon>Bacillati</taxon>
        <taxon>Cyanobacteriota</taxon>
        <taxon>Cyanophyceae</taxon>
        <taxon>Nostocales</taxon>
        <taxon>Scytonemataceae</taxon>
        <taxon>Scytonema</taxon>
    </lineage>
</organism>
<dbReference type="RefSeq" id="WP_017748362.1">
    <property type="nucleotide sequence ID" value="NZ_KQ976354.1"/>
</dbReference>
<comment type="caution">
    <text evidence="1">The sequence shown here is derived from an EMBL/GenBank/DDBJ whole genome shotgun (WGS) entry which is preliminary data.</text>
</comment>
<accession>A0A139XFI1</accession>